<protein>
    <submittedName>
        <fullName evidence="5">WH1-domain-containing protein</fullName>
    </submittedName>
</protein>
<dbReference type="Proteomes" id="UP000799436">
    <property type="component" value="Unassembled WGS sequence"/>
</dbReference>
<sequence>MPSILSDDDKQTVKRTVPKASNKIHAVAVARLYLALPASGRWRDTGLQGAAVLANDLVGHTFWLKLVDISPANRGVIWDHEIYDAFHYHQDRTFFHSFEGEHCMYGLSFADEREARQFKKKMEEREKNAHKATRAKPFASGPAQTRYGQMQQTQSVADTHHGTGRLGRLFGRHHSNAADRPPAQSIIPPRGVEIHGANGAQTPAHQPTPATSRPGSVSGIDLSDPAVQAVLADLLQMGITEDQIEEHAGFIKSYLEQNKATAAAEADKKDRAARAPPPPPPGNLSPQNTGSSGGKRGPPPAPPPSRRTAGVPAIQRPPSPSPSPPREPSPPRPKYRAPPPIADAGKFANEPPLPPNRSRAASSAAAVPGPPPPPRPPKEPVDEQPSTRFAVPPPFEGRRVPSNPPQPPPRSGGVPPPPPPREAHPAPGGVPLPPPPRASPSTNSGAFEGGPPPPPPLPLSTPRSVPPTPTTNGAPPSAPPLPVAASSGPPPPPPLPPLTSSGPLPPPPLPPLTSSGPPPPPPPPASSGPPPPPPLPATTTGGPPPPPPMPPRAPDTPTGVGADTAAAVPKQAVPGRDGLLADIRGGARLKKVSEAEKRDRSAALVPGQESSSAVPAAAVSGGGGGGGEAQGGLAGALASALAVRKSKVSHSDDEKDDDDWD</sequence>
<proteinExistence type="predicted"/>
<evidence type="ECO:0000259" key="4">
    <source>
        <dbReference type="PROSITE" id="PS51082"/>
    </source>
</evidence>
<dbReference type="Gene3D" id="6.10.280.150">
    <property type="match status" value="1"/>
</dbReference>
<dbReference type="FunFam" id="2.30.29.30:FF:000281">
    <property type="entry name" value="Actin associated protein"/>
    <property type="match status" value="1"/>
</dbReference>
<feature type="compositionally biased region" description="Pro residues" evidence="2">
    <location>
        <begin position="402"/>
        <end position="420"/>
    </location>
</feature>
<dbReference type="GO" id="GO:0030479">
    <property type="term" value="C:actin cortical patch"/>
    <property type="evidence" value="ECO:0007669"/>
    <property type="project" value="UniProtKB-ARBA"/>
</dbReference>
<feature type="region of interest" description="Disordered" evidence="2">
    <location>
        <begin position="162"/>
        <end position="221"/>
    </location>
</feature>
<dbReference type="Gene3D" id="2.30.29.30">
    <property type="entry name" value="Pleckstrin-homology domain (PH domain)/Phosphotyrosine-binding domain (PTB)"/>
    <property type="match status" value="1"/>
</dbReference>
<reference evidence="5" key="1">
    <citation type="journal article" date="2020" name="Stud. Mycol.">
        <title>101 Dothideomycetes genomes: a test case for predicting lifestyles and emergence of pathogens.</title>
        <authorList>
            <person name="Haridas S."/>
            <person name="Albert R."/>
            <person name="Binder M."/>
            <person name="Bloem J."/>
            <person name="Labutti K."/>
            <person name="Salamov A."/>
            <person name="Andreopoulos B."/>
            <person name="Baker S."/>
            <person name="Barry K."/>
            <person name="Bills G."/>
            <person name="Bluhm B."/>
            <person name="Cannon C."/>
            <person name="Castanera R."/>
            <person name="Culley D."/>
            <person name="Daum C."/>
            <person name="Ezra D."/>
            <person name="Gonzalez J."/>
            <person name="Henrissat B."/>
            <person name="Kuo A."/>
            <person name="Liang C."/>
            <person name="Lipzen A."/>
            <person name="Lutzoni F."/>
            <person name="Magnuson J."/>
            <person name="Mondo S."/>
            <person name="Nolan M."/>
            <person name="Ohm R."/>
            <person name="Pangilinan J."/>
            <person name="Park H.-J."/>
            <person name="Ramirez L."/>
            <person name="Alfaro M."/>
            <person name="Sun H."/>
            <person name="Tritt A."/>
            <person name="Yoshinaga Y."/>
            <person name="Zwiers L.-H."/>
            <person name="Turgeon B."/>
            <person name="Goodwin S."/>
            <person name="Spatafora J."/>
            <person name="Crous P."/>
            <person name="Grigoriev I."/>
        </authorList>
    </citation>
    <scope>NUCLEOTIDE SEQUENCE</scope>
    <source>
        <strain evidence="5">CBS 116005</strain>
    </source>
</reference>
<feature type="compositionally biased region" description="Polar residues" evidence="2">
    <location>
        <begin position="199"/>
        <end position="215"/>
    </location>
</feature>
<dbReference type="EMBL" id="ML995934">
    <property type="protein sequence ID" value="KAF2764214.1"/>
    <property type="molecule type" value="Genomic_DNA"/>
</dbReference>
<dbReference type="PROSITE" id="PS51082">
    <property type="entry name" value="WH2"/>
    <property type="match status" value="1"/>
</dbReference>
<evidence type="ECO:0000313" key="6">
    <source>
        <dbReference type="Proteomes" id="UP000799436"/>
    </source>
</evidence>
<gene>
    <name evidence="5" type="ORF">EJ03DRAFT_332066</name>
</gene>
<feature type="compositionally biased region" description="Low complexity" evidence="2">
    <location>
        <begin position="356"/>
        <end position="367"/>
    </location>
</feature>
<dbReference type="InterPro" id="IPR033927">
    <property type="entry name" value="WASPfam_EVH1"/>
</dbReference>
<accession>A0A6G1KVZ0</accession>
<dbReference type="InterPro" id="IPR003124">
    <property type="entry name" value="WH2_dom"/>
</dbReference>
<dbReference type="InterPro" id="IPR000697">
    <property type="entry name" value="WH1/EVH1_dom"/>
</dbReference>
<organism evidence="5 6">
    <name type="scientific">Teratosphaeria nubilosa</name>
    <dbReference type="NCBI Taxonomy" id="161662"/>
    <lineage>
        <taxon>Eukaryota</taxon>
        <taxon>Fungi</taxon>
        <taxon>Dikarya</taxon>
        <taxon>Ascomycota</taxon>
        <taxon>Pezizomycotina</taxon>
        <taxon>Dothideomycetes</taxon>
        <taxon>Dothideomycetidae</taxon>
        <taxon>Mycosphaerellales</taxon>
        <taxon>Teratosphaeriaceae</taxon>
        <taxon>Teratosphaeria</taxon>
    </lineage>
</organism>
<evidence type="ECO:0000259" key="3">
    <source>
        <dbReference type="PROSITE" id="PS50229"/>
    </source>
</evidence>
<dbReference type="CDD" id="cd01205">
    <property type="entry name" value="EVH1_WASP-like"/>
    <property type="match status" value="1"/>
</dbReference>
<dbReference type="PROSITE" id="PS50229">
    <property type="entry name" value="WH1"/>
    <property type="match status" value="1"/>
</dbReference>
<dbReference type="SMART" id="SM00461">
    <property type="entry name" value="WH1"/>
    <property type="match status" value="1"/>
</dbReference>
<dbReference type="CDD" id="cd21762">
    <property type="entry name" value="WH2"/>
    <property type="match status" value="1"/>
</dbReference>
<feature type="compositionally biased region" description="Pro residues" evidence="2">
    <location>
        <begin position="476"/>
        <end position="554"/>
    </location>
</feature>
<evidence type="ECO:0000256" key="1">
    <source>
        <dbReference type="ARBA" id="ARBA00022553"/>
    </source>
</evidence>
<feature type="domain" description="WH1" evidence="3">
    <location>
        <begin position="17"/>
        <end position="129"/>
    </location>
</feature>
<dbReference type="InterPro" id="IPR011993">
    <property type="entry name" value="PH-like_dom_sf"/>
</dbReference>
<evidence type="ECO:0000256" key="2">
    <source>
        <dbReference type="SAM" id="MobiDB-lite"/>
    </source>
</evidence>
<dbReference type="AlphaFoldDB" id="A0A6G1KVZ0"/>
<feature type="compositionally biased region" description="Gly residues" evidence="2">
    <location>
        <begin position="620"/>
        <end position="634"/>
    </location>
</feature>
<dbReference type="GO" id="GO:0071933">
    <property type="term" value="F:Arp2/3 complex binding"/>
    <property type="evidence" value="ECO:0007669"/>
    <property type="project" value="UniProtKB-ARBA"/>
</dbReference>
<dbReference type="Pfam" id="PF00568">
    <property type="entry name" value="WH1"/>
    <property type="match status" value="1"/>
</dbReference>
<dbReference type="GO" id="GO:0003779">
    <property type="term" value="F:actin binding"/>
    <property type="evidence" value="ECO:0007669"/>
    <property type="project" value="InterPro"/>
</dbReference>
<dbReference type="SUPFAM" id="SSF50729">
    <property type="entry name" value="PH domain-like"/>
    <property type="match status" value="1"/>
</dbReference>
<feature type="compositionally biased region" description="Pro residues" evidence="2">
    <location>
        <begin position="315"/>
        <end position="341"/>
    </location>
</feature>
<keyword evidence="1" id="KW-0597">Phosphoprotein</keyword>
<feature type="compositionally biased region" description="Pro residues" evidence="2">
    <location>
        <begin position="450"/>
        <end position="469"/>
    </location>
</feature>
<feature type="compositionally biased region" description="Low complexity" evidence="2">
    <location>
        <begin position="610"/>
        <end position="619"/>
    </location>
</feature>
<dbReference type="OrthoDB" id="8963340at2759"/>
<evidence type="ECO:0000313" key="5">
    <source>
        <dbReference type="EMBL" id="KAF2764214.1"/>
    </source>
</evidence>
<name>A0A6G1KVZ0_9PEZI</name>
<feature type="compositionally biased region" description="Basic and acidic residues" evidence="2">
    <location>
        <begin position="591"/>
        <end position="601"/>
    </location>
</feature>
<keyword evidence="6" id="KW-1185">Reference proteome</keyword>
<dbReference type="GO" id="GO:0045010">
    <property type="term" value="P:actin nucleation"/>
    <property type="evidence" value="ECO:0007669"/>
    <property type="project" value="UniProtKB-ARBA"/>
</dbReference>
<dbReference type="SMART" id="SM00246">
    <property type="entry name" value="WH2"/>
    <property type="match status" value="1"/>
</dbReference>
<feature type="domain" description="WH2" evidence="4">
    <location>
        <begin position="575"/>
        <end position="592"/>
    </location>
</feature>
<dbReference type="Pfam" id="PF02205">
    <property type="entry name" value="WH2"/>
    <property type="match status" value="1"/>
</dbReference>
<feature type="region of interest" description="Disordered" evidence="2">
    <location>
        <begin position="261"/>
        <end position="661"/>
    </location>
</feature>
<feature type="compositionally biased region" description="Pro residues" evidence="2">
    <location>
        <begin position="428"/>
        <end position="438"/>
    </location>
</feature>